<proteinExistence type="inferred from homology"/>
<dbReference type="RefSeq" id="XP_053018263.1">
    <property type="nucleotide sequence ID" value="XM_053167726.1"/>
</dbReference>
<comment type="subcellular location">
    <subcellularLocation>
        <location evidence="1">Nucleus</location>
        <location evidence="1">Nucleolus</location>
    </subcellularLocation>
</comment>
<feature type="compositionally biased region" description="Acidic residues" evidence="8">
    <location>
        <begin position="206"/>
        <end position="216"/>
    </location>
</feature>
<dbReference type="EMBL" id="CP110423">
    <property type="protein sequence ID" value="WAQ82708.1"/>
    <property type="molecule type" value="Genomic_DNA"/>
</dbReference>
<reference evidence="9" key="1">
    <citation type="submission" date="2022-10" db="EMBL/GenBank/DDBJ databases">
        <title>Puccinia triticina Genome sequencing and assembly.</title>
        <authorList>
            <person name="Li C."/>
        </authorList>
    </citation>
    <scope>NUCLEOTIDE SEQUENCE</scope>
    <source>
        <strain evidence="9">Pt15</strain>
    </source>
</reference>
<gene>
    <name evidence="9" type="ORF">PtA15_3A72</name>
</gene>
<dbReference type="Pfam" id="PF04006">
    <property type="entry name" value="Mpp10"/>
    <property type="match status" value="1"/>
</dbReference>
<dbReference type="PANTHER" id="PTHR17039">
    <property type="entry name" value="U3 SMALL NUCLEOLAR RIBONUCLEOPROTEIN PROTEIN MPP10"/>
    <property type="match status" value="1"/>
</dbReference>
<keyword evidence="3" id="KW-0698">rRNA processing</keyword>
<sequence>MSETETQSDASRLADRLSQSVSLLAGNCQFRGTTIKENGEQAVELEGQRNGLIDETLELSRQIFNSALKAESDHLPLLEALASTPDQPTNKRTSQPANLLPRTPLEELYLPPQPDHLAIWHQLSLRHNCLINWVKDTLDLDVQADQQEDQNNKNDALAIELDGDPTNLDPDSLRLPSGSESDELSSLDDQDDSSSDTEQLFSSSDGDSDDQADPDPNESYVTTLNDADQDSSQESSEDEEEDELEDKKRKDQDQPLSLDNLESRSSSSASSSKNTPKHRRSAVDSDFFSLAEFEQEAEDGEAEMRRKLRRATGMSGQPEDDEDSEQDEEVDLFSRFDTGLIDDEDAMDEDGDDEGGQVDLDSVADLRYNDFFAPIAGKPSGKRQPKTVDAPATKKKTKIQPKLGKVKFSEEVKVKEIPAKNRGVRVAEISSADEDEDEDDDDVDFHSDDDLDSEDEEEQEERSDGHDSSDNSDSDSNGHDSQDEDAGEKTMSRLSGDLFDDGFSEDGSDSDGSDPGAAEQDLSRHAKKMKNLSKQIAQLEAENVAKKEWMMKGEAASKDRPQNSLLEEVLEFEHIQKLAPAVTEEKTQNLESLIKQRILEGNYDDVVRKRPIDPKAFLPSRLLELEDTQASKSLTEIYEDEYAKTKSHSETGKRAIEAKDEKLSKEHEELKAMFESLSGKLDALSNAHFTPHQPTATIKTINNLPAISLESSLPTATGAGTLLAPEELFNVRSAKDLVTDVDSLTHSQKQNLRTHLKKHKSKSPSGSGAAAAAGSGSGSAQNQKKKENSGAPSGQADQPNQRSSVKDQKIASLNLLQKPSNQLAQNITILDNPKLKRPSDSDSLPSKTKNKTRKLDSGASFKL</sequence>
<dbReference type="GeneID" id="77808610"/>
<protein>
    <submittedName>
        <fullName evidence="9">Uncharacterized protein</fullName>
    </submittedName>
</protein>
<feature type="compositionally biased region" description="Acidic residues" evidence="8">
    <location>
        <begin position="431"/>
        <end position="461"/>
    </location>
</feature>
<dbReference type="Proteomes" id="UP001164743">
    <property type="component" value="Chromosome 3A"/>
</dbReference>
<feature type="region of interest" description="Disordered" evidence="8">
    <location>
        <begin position="160"/>
        <end position="359"/>
    </location>
</feature>
<evidence type="ECO:0000256" key="7">
    <source>
        <dbReference type="SAM" id="Coils"/>
    </source>
</evidence>
<evidence type="ECO:0000256" key="4">
    <source>
        <dbReference type="ARBA" id="ARBA00023242"/>
    </source>
</evidence>
<dbReference type="PANTHER" id="PTHR17039:SF0">
    <property type="entry name" value="U3 SMALL NUCLEOLAR RIBONUCLEOPROTEIN PROTEIN MPP10"/>
    <property type="match status" value="1"/>
</dbReference>
<evidence type="ECO:0000256" key="6">
    <source>
        <dbReference type="ARBA" id="ARBA00029455"/>
    </source>
</evidence>
<keyword evidence="10" id="KW-1185">Reference proteome</keyword>
<feature type="compositionally biased region" description="Low complexity" evidence="8">
    <location>
        <begin position="765"/>
        <end position="780"/>
    </location>
</feature>
<feature type="compositionally biased region" description="Acidic residues" evidence="8">
    <location>
        <begin position="227"/>
        <end position="244"/>
    </location>
</feature>
<accession>A0ABY7CEB5</accession>
<feature type="compositionally biased region" description="Basic and acidic residues" evidence="8">
    <location>
        <begin position="476"/>
        <end position="491"/>
    </location>
</feature>
<feature type="region of interest" description="Disordered" evidence="8">
    <location>
        <begin position="745"/>
        <end position="863"/>
    </location>
</feature>
<comment type="similarity">
    <text evidence="6">Belongs to the MPP10 family.</text>
</comment>
<feature type="compositionally biased region" description="Basic residues" evidence="8">
    <location>
        <begin position="752"/>
        <end position="762"/>
    </location>
</feature>
<organism evidence="9 10">
    <name type="scientific">Puccinia triticina</name>
    <dbReference type="NCBI Taxonomy" id="208348"/>
    <lineage>
        <taxon>Eukaryota</taxon>
        <taxon>Fungi</taxon>
        <taxon>Dikarya</taxon>
        <taxon>Basidiomycota</taxon>
        <taxon>Pucciniomycotina</taxon>
        <taxon>Pucciniomycetes</taxon>
        <taxon>Pucciniales</taxon>
        <taxon>Pucciniaceae</taxon>
        <taxon>Puccinia</taxon>
    </lineage>
</organism>
<evidence type="ECO:0000313" key="10">
    <source>
        <dbReference type="Proteomes" id="UP001164743"/>
    </source>
</evidence>
<evidence type="ECO:0000256" key="3">
    <source>
        <dbReference type="ARBA" id="ARBA00022552"/>
    </source>
</evidence>
<feature type="compositionally biased region" description="Polar residues" evidence="8">
    <location>
        <begin position="790"/>
        <end position="803"/>
    </location>
</feature>
<evidence type="ECO:0000256" key="1">
    <source>
        <dbReference type="ARBA" id="ARBA00004604"/>
    </source>
</evidence>
<evidence type="ECO:0000256" key="8">
    <source>
        <dbReference type="SAM" id="MobiDB-lite"/>
    </source>
</evidence>
<evidence type="ECO:0000256" key="5">
    <source>
        <dbReference type="ARBA" id="ARBA00023274"/>
    </source>
</evidence>
<feature type="compositionally biased region" description="Acidic residues" evidence="8">
    <location>
        <begin position="318"/>
        <end position="331"/>
    </location>
</feature>
<feature type="region of interest" description="Disordered" evidence="8">
    <location>
        <begin position="373"/>
        <end position="534"/>
    </location>
</feature>
<evidence type="ECO:0000313" key="9">
    <source>
        <dbReference type="EMBL" id="WAQ82708.1"/>
    </source>
</evidence>
<feature type="compositionally biased region" description="Low complexity" evidence="8">
    <location>
        <begin position="263"/>
        <end position="272"/>
    </location>
</feature>
<keyword evidence="5" id="KW-0687">Ribonucleoprotein</keyword>
<feature type="compositionally biased region" description="Acidic residues" evidence="8">
    <location>
        <begin position="498"/>
        <end position="512"/>
    </location>
</feature>
<keyword evidence="4" id="KW-0539">Nucleus</keyword>
<feature type="coiled-coil region" evidence="7">
    <location>
        <begin position="653"/>
        <end position="687"/>
    </location>
</feature>
<feature type="compositionally biased region" description="Acidic residues" evidence="8">
    <location>
        <begin position="180"/>
        <end position="195"/>
    </location>
</feature>
<feature type="compositionally biased region" description="Basic and acidic residues" evidence="8">
    <location>
        <begin position="407"/>
        <end position="419"/>
    </location>
</feature>
<feature type="compositionally biased region" description="Acidic residues" evidence="8">
    <location>
        <begin position="340"/>
        <end position="356"/>
    </location>
</feature>
<feature type="compositionally biased region" description="Polar residues" evidence="8">
    <location>
        <begin position="814"/>
        <end position="829"/>
    </location>
</feature>
<name>A0ABY7CEB5_9BASI</name>
<evidence type="ECO:0000256" key="2">
    <source>
        <dbReference type="ARBA" id="ARBA00022517"/>
    </source>
</evidence>
<keyword evidence="2" id="KW-0690">Ribosome biogenesis</keyword>
<keyword evidence="7" id="KW-0175">Coiled coil</keyword>
<dbReference type="InterPro" id="IPR012173">
    <property type="entry name" value="Mpp10"/>
</dbReference>